<proteinExistence type="predicted"/>
<sequence>MLSVFDITSLVLIAGTVLANPSSKPSVSMTSHPGIESSAYSETVDCGSVTQLDIFRRARLYLLQSSPDDKLLLNDKEMGDLVSSGLISMVLPRTESSAGGIYSVSYVLTIECANRKYRATIAKIEVLQSTSTRSVPAALFKLQTEQDTKQFHTELDMKLKARLEDLKLRVKEYKNF</sequence>
<dbReference type="AlphaFoldDB" id="A0A916J6X2"/>
<dbReference type="RefSeq" id="WP_215237139.1">
    <property type="nucleotide sequence ID" value="NZ_CAJRAF010000001.1"/>
</dbReference>
<dbReference type="Proteomes" id="UP000680038">
    <property type="component" value="Unassembled WGS sequence"/>
</dbReference>
<accession>A0A916J6X2</accession>
<evidence type="ECO:0000313" key="3">
    <source>
        <dbReference type="Proteomes" id="UP000680038"/>
    </source>
</evidence>
<reference evidence="2" key="1">
    <citation type="submission" date="2021-04" db="EMBL/GenBank/DDBJ databases">
        <authorList>
            <person name="Rodrigo-Torres L."/>
            <person name="Arahal R. D."/>
            <person name="Lucena T."/>
        </authorList>
    </citation>
    <scope>NUCLEOTIDE SEQUENCE</scope>
    <source>
        <strain evidence="2">CECT 9275</strain>
    </source>
</reference>
<dbReference type="EMBL" id="CAJRAF010000001">
    <property type="protein sequence ID" value="CAG4989729.1"/>
    <property type="molecule type" value="Genomic_DNA"/>
</dbReference>
<feature type="domain" description="DUF4468" evidence="1">
    <location>
        <begin position="40"/>
        <end position="125"/>
    </location>
</feature>
<name>A0A916J6X2_9BACT</name>
<evidence type="ECO:0000259" key="1">
    <source>
        <dbReference type="Pfam" id="PF14730"/>
    </source>
</evidence>
<protein>
    <recommendedName>
        <fullName evidence="1">DUF4468 domain-containing protein</fullName>
    </recommendedName>
</protein>
<dbReference type="InterPro" id="IPR027823">
    <property type="entry name" value="DUF4468"/>
</dbReference>
<dbReference type="Gene3D" id="3.30.530.80">
    <property type="match status" value="1"/>
</dbReference>
<gene>
    <name evidence="2" type="ORF">DYBT9275_00359</name>
</gene>
<keyword evidence="3" id="KW-1185">Reference proteome</keyword>
<evidence type="ECO:0000313" key="2">
    <source>
        <dbReference type="EMBL" id="CAG4989729.1"/>
    </source>
</evidence>
<organism evidence="2 3">
    <name type="scientific">Dyadobacter helix</name>
    <dbReference type="NCBI Taxonomy" id="2822344"/>
    <lineage>
        <taxon>Bacteria</taxon>
        <taxon>Pseudomonadati</taxon>
        <taxon>Bacteroidota</taxon>
        <taxon>Cytophagia</taxon>
        <taxon>Cytophagales</taxon>
        <taxon>Spirosomataceae</taxon>
        <taxon>Dyadobacter</taxon>
    </lineage>
</organism>
<comment type="caution">
    <text evidence="2">The sequence shown here is derived from an EMBL/GenBank/DDBJ whole genome shotgun (WGS) entry which is preliminary data.</text>
</comment>
<dbReference type="Pfam" id="PF14730">
    <property type="entry name" value="DUF4468"/>
    <property type="match status" value="1"/>
</dbReference>